<dbReference type="GO" id="GO:0015934">
    <property type="term" value="C:large ribosomal subunit"/>
    <property type="evidence" value="ECO:0007669"/>
    <property type="project" value="InterPro"/>
</dbReference>
<gene>
    <name evidence="10" type="primary">ORF124657</name>
</gene>
<dbReference type="GO" id="GO:0006412">
    <property type="term" value="P:translation"/>
    <property type="evidence" value="ECO:0007669"/>
    <property type="project" value="InterPro"/>
</dbReference>
<reference evidence="10" key="1">
    <citation type="submission" date="2014-12" db="EMBL/GenBank/DDBJ databases">
        <title>Insight into the proteome of Arion vulgaris.</title>
        <authorList>
            <person name="Aradska J."/>
            <person name="Bulat T."/>
            <person name="Smidak R."/>
            <person name="Sarate P."/>
            <person name="Gangsoo J."/>
            <person name="Sialana F."/>
            <person name="Bilban M."/>
            <person name="Lubec G."/>
        </authorList>
    </citation>
    <scope>NUCLEOTIDE SEQUENCE</scope>
    <source>
        <tissue evidence="10">Skin</tissue>
    </source>
</reference>
<keyword evidence="6" id="KW-0687">Ribonucleoprotein</keyword>
<dbReference type="EMBL" id="HACG01034304">
    <property type="protein sequence ID" value="CEK81169.1"/>
    <property type="molecule type" value="Transcribed_RNA"/>
</dbReference>
<dbReference type="AlphaFoldDB" id="A0A0B7AJH5"/>
<dbReference type="FunFam" id="3.30.1390.20:FF:000005">
    <property type="entry name" value="39S ribosomal protein L30, mitochondrial"/>
    <property type="match status" value="1"/>
</dbReference>
<feature type="non-terminal residue" evidence="10">
    <location>
        <position position="1"/>
    </location>
</feature>
<evidence type="ECO:0000256" key="8">
    <source>
        <dbReference type="ARBA" id="ARBA00035356"/>
    </source>
</evidence>
<dbReference type="InterPro" id="IPR036919">
    <property type="entry name" value="Ribo_uL30_ferredoxin-like_sf"/>
</dbReference>
<dbReference type="GO" id="GO:0005743">
    <property type="term" value="C:mitochondrial inner membrane"/>
    <property type="evidence" value="ECO:0007669"/>
    <property type="project" value="UniProtKB-ARBA"/>
</dbReference>
<organism evidence="10">
    <name type="scientific">Arion vulgaris</name>
    <dbReference type="NCBI Taxonomy" id="1028688"/>
    <lineage>
        <taxon>Eukaryota</taxon>
        <taxon>Metazoa</taxon>
        <taxon>Spiralia</taxon>
        <taxon>Lophotrochozoa</taxon>
        <taxon>Mollusca</taxon>
        <taxon>Gastropoda</taxon>
        <taxon>Heterobranchia</taxon>
        <taxon>Euthyneura</taxon>
        <taxon>Panpulmonata</taxon>
        <taxon>Eupulmonata</taxon>
        <taxon>Stylommatophora</taxon>
        <taxon>Helicina</taxon>
        <taxon>Arionoidea</taxon>
        <taxon>Arionidae</taxon>
        <taxon>Arion</taxon>
    </lineage>
</organism>
<protein>
    <recommendedName>
        <fullName evidence="7">Large ribosomal subunit protein uL30m</fullName>
    </recommendedName>
    <alternativeName>
        <fullName evidence="8">39S ribosomal protein L30, mitochondrial</fullName>
    </alternativeName>
</protein>
<evidence type="ECO:0000259" key="9">
    <source>
        <dbReference type="Pfam" id="PF00327"/>
    </source>
</evidence>
<dbReference type="GO" id="GO:0003735">
    <property type="term" value="F:structural constituent of ribosome"/>
    <property type="evidence" value="ECO:0007669"/>
    <property type="project" value="InterPro"/>
</dbReference>
<dbReference type="InterPro" id="IPR016082">
    <property type="entry name" value="Ribosomal_uL30_ferredoxin-like"/>
</dbReference>
<dbReference type="InterPro" id="IPR005996">
    <property type="entry name" value="Ribosomal_uL30_bac-type"/>
</dbReference>
<evidence type="ECO:0000256" key="6">
    <source>
        <dbReference type="ARBA" id="ARBA00023274"/>
    </source>
</evidence>
<evidence type="ECO:0000256" key="7">
    <source>
        <dbReference type="ARBA" id="ARBA00035281"/>
    </source>
</evidence>
<dbReference type="Gene3D" id="3.30.1390.20">
    <property type="entry name" value="Ribosomal protein L30, ferredoxin-like fold domain"/>
    <property type="match status" value="1"/>
</dbReference>
<keyword evidence="5" id="KW-0496">Mitochondrion</keyword>
<comment type="similarity">
    <text evidence="2">Belongs to the universal ribosomal protein uL30 family.</text>
</comment>
<evidence type="ECO:0000256" key="2">
    <source>
        <dbReference type="ARBA" id="ARBA00007594"/>
    </source>
</evidence>
<evidence type="ECO:0000256" key="5">
    <source>
        <dbReference type="ARBA" id="ARBA00023128"/>
    </source>
</evidence>
<accession>A0A0B7AJH5</accession>
<name>A0A0B7AJH5_9EUPU</name>
<evidence type="ECO:0000256" key="4">
    <source>
        <dbReference type="ARBA" id="ARBA00022980"/>
    </source>
</evidence>
<evidence type="ECO:0000256" key="1">
    <source>
        <dbReference type="ARBA" id="ARBA00004173"/>
    </source>
</evidence>
<sequence length="248" mass="29835">LLMRNMAASLNFGKLFRVLTVPLRISEIQQVRFKSRGLYPRRRKPIQKWFDPADKSWAEPILKHQKEKASQPEPEPSLIHMVYRIKDHYTRPYWEKDVLKEFNLFEKSYTPVVLKNTPEINQKLRAIQHLVRIKPVTFPYGLPKHESDYKHCFLRENGEFVVKHSIHDQGGEIEQAWAEVKLVEEDPNNDIWKMDKMAIENESVKIMQRFRLSSEYFEVKYVYEYNQDGKEHRYKGEEGINAYRQDWH</sequence>
<keyword evidence="4" id="KW-0689">Ribosomal protein</keyword>
<keyword evidence="3" id="KW-0809">Transit peptide</keyword>
<dbReference type="PANTHER" id="PTHR15892:SF2">
    <property type="entry name" value="LARGE RIBOSOMAL SUBUNIT PROTEIN UL30M"/>
    <property type="match status" value="1"/>
</dbReference>
<dbReference type="Pfam" id="PF00327">
    <property type="entry name" value="Ribosomal_L30"/>
    <property type="match status" value="1"/>
</dbReference>
<comment type="subcellular location">
    <subcellularLocation>
        <location evidence="1">Mitochondrion</location>
    </subcellularLocation>
</comment>
<evidence type="ECO:0000256" key="3">
    <source>
        <dbReference type="ARBA" id="ARBA00022946"/>
    </source>
</evidence>
<feature type="domain" description="Large ribosomal subunit protein uL30-like ferredoxin-like fold" evidence="9">
    <location>
        <begin position="82"/>
        <end position="131"/>
    </location>
</feature>
<evidence type="ECO:0000313" key="10">
    <source>
        <dbReference type="EMBL" id="CEK81169.1"/>
    </source>
</evidence>
<proteinExistence type="inferred from homology"/>
<dbReference type="PANTHER" id="PTHR15892">
    <property type="entry name" value="MITOCHONDRIAL RIBOSOMAL PROTEIN L30"/>
    <property type="match status" value="1"/>
</dbReference>
<dbReference type="SUPFAM" id="SSF55129">
    <property type="entry name" value="Ribosomal protein L30p/L7e"/>
    <property type="match status" value="1"/>
</dbReference>